<feature type="region of interest" description="Disordered" evidence="1">
    <location>
        <begin position="1"/>
        <end position="46"/>
    </location>
</feature>
<dbReference type="PANTHER" id="PTHR11243:SF23">
    <property type="entry name" value="LD06925P"/>
    <property type="match status" value="1"/>
</dbReference>
<feature type="non-terminal residue" evidence="3">
    <location>
        <position position="347"/>
    </location>
</feature>
<feature type="compositionally biased region" description="Polar residues" evidence="1">
    <location>
        <begin position="108"/>
        <end position="128"/>
    </location>
</feature>
<protein>
    <recommendedName>
        <fullName evidence="2">Ras-associating domain-containing protein</fullName>
    </recommendedName>
</protein>
<dbReference type="InterPro" id="IPR039664">
    <property type="entry name" value="GRB/APBB1IP"/>
</dbReference>
<dbReference type="InterPro" id="IPR000159">
    <property type="entry name" value="RA_dom"/>
</dbReference>
<feature type="domain" description="Ras-associating" evidence="2">
    <location>
        <begin position="272"/>
        <end position="347"/>
    </location>
</feature>
<feature type="compositionally biased region" description="Basic and acidic residues" evidence="1">
    <location>
        <begin position="243"/>
        <end position="259"/>
    </location>
</feature>
<dbReference type="Gene3D" id="3.10.20.90">
    <property type="entry name" value="Phosphatidylinositol 3-kinase Catalytic Subunit, Chain A, domain 1"/>
    <property type="match status" value="1"/>
</dbReference>
<proteinExistence type="predicted"/>
<dbReference type="Pfam" id="PF21989">
    <property type="entry name" value="RA_2"/>
    <property type="match status" value="1"/>
</dbReference>
<evidence type="ECO:0000259" key="2">
    <source>
        <dbReference type="PROSITE" id="PS50200"/>
    </source>
</evidence>
<feature type="compositionally biased region" description="Basic and acidic residues" evidence="1">
    <location>
        <begin position="138"/>
        <end position="159"/>
    </location>
</feature>
<comment type="caution">
    <text evidence="3">The sequence shown here is derived from an EMBL/GenBank/DDBJ whole genome shotgun (WGS) entry which is preliminary data.</text>
</comment>
<organism evidence="3 4">
    <name type="scientific">Basidiobolus ranarum</name>
    <dbReference type="NCBI Taxonomy" id="34480"/>
    <lineage>
        <taxon>Eukaryota</taxon>
        <taxon>Fungi</taxon>
        <taxon>Fungi incertae sedis</taxon>
        <taxon>Zoopagomycota</taxon>
        <taxon>Entomophthoromycotina</taxon>
        <taxon>Basidiobolomycetes</taxon>
        <taxon>Basidiobolales</taxon>
        <taxon>Basidiobolaceae</taxon>
        <taxon>Basidiobolus</taxon>
    </lineage>
</organism>
<dbReference type="SUPFAM" id="SSF54236">
    <property type="entry name" value="Ubiquitin-like"/>
    <property type="match status" value="1"/>
</dbReference>
<dbReference type="Proteomes" id="UP001479436">
    <property type="component" value="Unassembled WGS sequence"/>
</dbReference>
<evidence type="ECO:0000313" key="4">
    <source>
        <dbReference type="Proteomes" id="UP001479436"/>
    </source>
</evidence>
<gene>
    <name evidence="3" type="ORF">K7432_013602</name>
</gene>
<feature type="compositionally biased region" description="Polar residues" evidence="1">
    <location>
        <begin position="35"/>
        <end position="45"/>
    </location>
</feature>
<feature type="compositionally biased region" description="Basic and acidic residues" evidence="1">
    <location>
        <begin position="24"/>
        <end position="34"/>
    </location>
</feature>
<feature type="compositionally biased region" description="Basic and acidic residues" evidence="1">
    <location>
        <begin position="98"/>
        <end position="107"/>
    </location>
</feature>
<dbReference type="EMBL" id="JASJQH010001372">
    <property type="protein sequence ID" value="KAK9761475.1"/>
    <property type="molecule type" value="Genomic_DNA"/>
</dbReference>
<feature type="compositionally biased region" description="Low complexity" evidence="1">
    <location>
        <begin position="161"/>
        <end position="170"/>
    </location>
</feature>
<feature type="region of interest" description="Disordered" evidence="1">
    <location>
        <begin position="78"/>
        <end position="170"/>
    </location>
</feature>
<reference evidence="3 4" key="1">
    <citation type="submission" date="2023-04" db="EMBL/GenBank/DDBJ databases">
        <title>Genome of Basidiobolus ranarum AG-B5.</title>
        <authorList>
            <person name="Stajich J.E."/>
            <person name="Carter-House D."/>
            <person name="Gryganskyi A."/>
        </authorList>
    </citation>
    <scope>NUCLEOTIDE SEQUENCE [LARGE SCALE GENOMIC DNA]</scope>
    <source>
        <strain evidence="3 4">AG-B5</strain>
    </source>
</reference>
<feature type="region of interest" description="Disordered" evidence="1">
    <location>
        <begin position="199"/>
        <end position="259"/>
    </location>
</feature>
<keyword evidence="4" id="KW-1185">Reference proteome</keyword>
<evidence type="ECO:0000256" key="1">
    <source>
        <dbReference type="SAM" id="MobiDB-lite"/>
    </source>
</evidence>
<dbReference type="PROSITE" id="PS50200">
    <property type="entry name" value="RA"/>
    <property type="match status" value="1"/>
</dbReference>
<name>A0ABR2WIZ0_9FUNG</name>
<sequence length="347" mass="39563">MSSSQELDKMLDELQLSVSSYSDKPAKRTPEKPTKQSNNKDSSFLSEMEKEFDKIYLGNSVSTEGDINQHLSELDTLLMKSQKSHSPNGVSRSLSRKVPSDREDKYSPSRNRTNGSSHSHSRHLQVQPQHAIFRKSLVKLDDDQETIHEPSSDEEEKHSSSKFSKSKSSVKIESVTVDDYGDLDDLIKNLDRFLHGKTKRARSRLSVINPPTSKSHSARAHHHESERSHRPTTGKSEGSVEGASEKHSGHHQAHNEEKAKIASQKLREMNITKFAVRIYIDDADHFEIVYMTSLTTAETLIADMQEKNYIDNNDQWTLFELANDYGIERPLRDWDVISETIESWESN</sequence>
<accession>A0ABR2WIZ0</accession>
<dbReference type="InterPro" id="IPR029071">
    <property type="entry name" value="Ubiquitin-like_domsf"/>
</dbReference>
<feature type="compositionally biased region" description="Polar residues" evidence="1">
    <location>
        <begin position="79"/>
        <end position="93"/>
    </location>
</feature>
<dbReference type="PANTHER" id="PTHR11243">
    <property type="entry name" value="GROWTH FACTOR RECEPTOR-BOUND PROTEIN"/>
    <property type="match status" value="1"/>
</dbReference>
<evidence type="ECO:0000313" key="3">
    <source>
        <dbReference type="EMBL" id="KAK9761475.1"/>
    </source>
</evidence>
<feature type="compositionally biased region" description="Basic and acidic residues" evidence="1">
    <location>
        <begin position="1"/>
        <end position="12"/>
    </location>
</feature>